<accession>A0AA97F5I1</accession>
<dbReference type="AlphaFoldDB" id="A0AA97F5I1"/>
<name>A0AA97F5I1_9SPHN</name>
<dbReference type="RefSeq" id="WP_317080031.1">
    <property type="nucleotide sequence ID" value="NZ_CP136594.1"/>
</dbReference>
<dbReference type="EMBL" id="CP136594">
    <property type="protein sequence ID" value="WOE73806.1"/>
    <property type="molecule type" value="Genomic_DNA"/>
</dbReference>
<dbReference type="Proteomes" id="UP001302429">
    <property type="component" value="Chromosome"/>
</dbReference>
<organism evidence="1 2">
    <name type="scientific">Alterisphingorhabdus coralli</name>
    <dbReference type="NCBI Taxonomy" id="3071408"/>
    <lineage>
        <taxon>Bacteria</taxon>
        <taxon>Pseudomonadati</taxon>
        <taxon>Pseudomonadota</taxon>
        <taxon>Alphaproteobacteria</taxon>
        <taxon>Sphingomonadales</taxon>
        <taxon>Sphingomonadaceae</taxon>
        <taxon>Alterisphingorhabdus (ex Yan et al. 2024)</taxon>
    </lineage>
</organism>
<reference evidence="1 2" key="1">
    <citation type="submission" date="2023-10" db="EMBL/GenBank/DDBJ databases">
        <title>Complete genome sequence of a Sphingomonadaceae bacterium.</title>
        <authorList>
            <person name="Yan C."/>
        </authorList>
    </citation>
    <scope>NUCLEOTIDE SEQUENCE [LARGE SCALE GENOMIC DNA]</scope>
    <source>
        <strain evidence="1 2">SCSIO 66989</strain>
    </source>
</reference>
<dbReference type="KEGG" id="acoa:RB602_07965"/>
<evidence type="ECO:0000313" key="1">
    <source>
        <dbReference type="EMBL" id="WOE73806.1"/>
    </source>
</evidence>
<proteinExistence type="predicted"/>
<keyword evidence="2" id="KW-1185">Reference proteome</keyword>
<sequence>MVEAKFILLMFIWFPSPVPKSLPIWTSEPHISLNACEKAAREMTARIKQQNGRDVRVEHQCVNKDDFTPPNDPLLQ</sequence>
<evidence type="ECO:0000313" key="2">
    <source>
        <dbReference type="Proteomes" id="UP001302429"/>
    </source>
</evidence>
<protein>
    <submittedName>
        <fullName evidence="1">Uncharacterized protein</fullName>
    </submittedName>
</protein>
<gene>
    <name evidence="1" type="ORF">RB602_07965</name>
</gene>